<feature type="region of interest" description="Disordered" evidence="2">
    <location>
        <begin position="88"/>
        <end position="113"/>
    </location>
</feature>
<name>A0A645GAD0_9ZZZZ</name>
<evidence type="ECO:0000313" key="3">
    <source>
        <dbReference type="EMBL" id="MPN22749.1"/>
    </source>
</evidence>
<dbReference type="EMBL" id="VSSQ01071053">
    <property type="protein sequence ID" value="MPN22749.1"/>
    <property type="molecule type" value="Genomic_DNA"/>
</dbReference>
<proteinExistence type="predicted"/>
<evidence type="ECO:0000256" key="2">
    <source>
        <dbReference type="SAM" id="MobiDB-lite"/>
    </source>
</evidence>
<feature type="coiled-coil region" evidence="1">
    <location>
        <begin position="115"/>
        <end position="142"/>
    </location>
</feature>
<accession>A0A645GAD0</accession>
<organism evidence="3">
    <name type="scientific">bioreactor metagenome</name>
    <dbReference type="NCBI Taxonomy" id="1076179"/>
    <lineage>
        <taxon>unclassified sequences</taxon>
        <taxon>metagenomes</taxon>
        <taxon>ecological metagenomes</taxon>
    </lineage>
</organism>
<dbReference type="AlphaFoldDB" id="A0A645GAD0"/>
<gene>
    <name evidence="3" type="ORF">SDC9_170132</name>
</gene>
<sequence length="143" mass="15693">MVLAAELVHDRVEHAGNDESHVDADLPGQLFVAVRADVHEGLEQFDPGNGDDRADQLHLQVGEADMAHPVRAVLVVAGVDLRDEVLVAGEDDDDQQVGDHHDVDQRQDADDDVAAVGAEDLRRELEELLDELDQQDAEEERGH</sequence>
<reference evidence="3" key="1">
    <citation type="submission" date="2019-08" db="EMBL/GenBank/DDBJ databases">
        <authorList>
            <person name="Kucharzyk K."/>
            <person name="Murdoch R.W."/>
            <person name="Higgins S."/>
            <person name="Loffler F."/>
        </authorList>
    </citation>
    <scope>NUCLEOTIDE SEQUENCE</scope>
</reference>
<keyword evidence="1" id="KW-0175">Coiled coil</keyword>
<feature type="compositionally biased region" description="Basic and acidic residues" evidence="2">
    <location>
        <begin position="97"/>
        <end position="108"/>
    </location>
</feature>
<evidence type="ECO:0000256" key="1">
    <source>
        <dbReference type="SAM" id="Coils"/>
    </source>
</evidence>
<protein>
    <submittedName>
        <fullName evidence="3">Uncharacterized protein</fullName>
    </submittedName>
</protein>
<comment type="caution">
    <text evidence="3">The sequence shown here is derived from an EMBL/GenBank/DDBJ whole genome shotgun (WGS) entry which is preliminary data.</text>
</comment>